<evidence type="ECO:0000256" key="1">
    <source>
        <dbReference type="SAM" id="MobiDB-lite"/>
    </source>
</evidence>
<dbReference type="Proteomes" id="UP000283090">
    <property type="component" value="Unassembled WGS sequence"/>
</dbReference>
<reference evidence="3 4" key="1">
    <citation type="submission" date="2019-01" db="EMBL/GenBank/DDBJ databases">
        <title>Intercellular communication is required for trap formation in the nematode-trapping fungus Duddingtonia flagrans.</title>
        <authorList>
            <person name="Youssar L."/>
            <person name="Wernet V."/>
            <person name="Hensel N."/>
            <person name="Hildebrandt H.-G."/>
            <person name="Fischer R."/>
        </authorList>
    </citation>
    <scope>NUCLEOTIDE SEQUENCE [LARGE SCALE GENOMIC DNA]</scope>
    <source>
        <strain evidence="3 4">CBS H-5679</strain>
    </source>
</reference>
<dbReference type="AlphaFoldDB" id="A0A437AEB7"/>
<feature type="chain" id="PRO_5019583266" evidence="2">
    <location>
        <begin position="24"/>
        <end position="423"/>
    </location>
</feature>
<dbReference type="GeneID" id="93582943"/>
<feature type="region of interest" description="Disordered" evidence="1">
    <location>
        <begin position="154"/>
        <end position="186"/>
    </location>
</feature>
<keyword evidence="4" id="KW-1185">Reference proteome</keyword>
<evidence type="ECO:0000256" key="2">
    <source>
        <dbReference type="SAM" id="SignalP"/>
    </source>
</evidence>
<evidence type="ECO:0000313" key="4">
    <source>
        <dbReference type="Proteomes" id="UP000283090"/>
    </source>
</evidence>
<accession>A0A437AEB7</accession>
<dbReference type="EMBL" id="SAEB01000001">
    <property type="protein sequence ID" value="RVD89633.1"/>
    <property type="molecule type" value="Genomic_DNA"/>
</dbReference>
<dbReference type="OrthoDB" id="5399126at2759"/>
<evidence type="ECO:0000313" key="3">
    <source>
        <dbReference type="EMBL" id="RVD89633.1"/>
    </source>
</evidence>
<proteinExistence type="predicted"/>
<keyword evidence="2" id="KW-0732">Signal</keyword>
<dbReference type="VEuPathDB" id="FungiDB:DFL_000632"/>
<organism evidence="3 4">
    <name type="scientific">Arthrobotrys flagrans</name>
    <name type="common">Nematode-trapping fungus</name>
    <name type="synonym">Trichothecium flagrans</name>
    <dbReference type="NCBI Taxonomy" id="97331"/>
    <lineage>
        <taxon>Eukaryota</taxon>
        <taxon>Fungi</taxon>
        <taxon>Dikarya</taxon>
        <taxon>Ascomycota</taxon>
        <taxon>Pezizomycotina</taxon>
        <taxon>Orbiliomycetes</taxon>
        <taxon>Orbiliales</taxon>
        <taxon>Orbiliaceae</taxon>
        <taxon>Arthrobotrys</taxon>
    </lineage>
</organism>
<protein>
    <submittedName>
        <fullName evidence="3">Uncharacterized protein</fullName>
    </submittedName>
</protein>
<sequence length="423" mass="46422">MLGSSRFNLLVVALVAFVSFVTARTVITSQTCATRYCDNPPNKIYKVTKKIHKTARYTVTRWKTVTKPRSTRTIKVTKTVTSQKYSTIWQTSTTSTLVTIWIGTTTHTRTVHATSTSTTKTVTLPESTSTITTPSVTVAAPSGFVAIVDDPINEGIEAEPAPPPWWENGRRSRRSAEPEPEPEPVAAKGKYVAALTCTKTLLTKTGTSDLWKTTTKAAATTTKTIVTTKTVLPPLQTTNKTTTKIITLGTTSKYKVAFASSIFTRTLTSYTDATTYLSTVTTNLPVPTYYESCGTKNRSPPPEFRRHWTVVDAGPDAGETIKTTFSNGTSYDCCASCHTYNEGGVCIGSVWRALTWWGELGCLEGPCPEFSSKCELVIATSDEPAQCRAHGYKMIETLHDMEAIVSNGLSCARWKFDWFITSW</sequence>
<feature type="signal peptide" evidence="2">
    <location>
        <begin position="1"/>
        <end position="23"/>
    </location>
</feature>
<comment type="caution">
    <text evidence="3">The sequence shown here is derived from an EMBL/GenBank/DDBJ whole genome shotgun (WGS) entry which is preliminary data.</text>
</comment>
<name>A0A437AEB7_ARTFL</name>
<dbReference type="RefSeq" id="XP_067495177.1">
    <property type="nucleotide sequence ID" value="XM_067635720.1"/>
</dbReference>
<feature type="compositionally biased region" description="Basic and acidic residues" evidence="1">
    <location>
        <begin position="168"/>
        <end position="177"/>
    </location>
</feature>
<gene>
    <name evidence="3" type="ORF">DFL_000632</name>
</gene>